<dbReference type="GO" id="GO:0051301">
    <property type="term" value="P:cell division"/>
    <property type="evidence" value="ECO:0007669"/>
    <property type="project" value="UniProtKB-KW"/>
</dbReference>
<keyword evidence="24" id="KW-1185">Reference proteome</keyword>
<dbReference type="STRING" id="1147741.A0A0R3RTQ1"/>
<feature type="binding site" evidence="20">
    <location>
        <position position="39"/>
    </location>
    <ligand>
        <name>ATP</name>
        <dbReference type="ChEBI" id="CHEBI:30616"/>
    </ligand>
</feature>
<comment type="similarity">
    <text evidence="2">Belongs to the protein kinase superfamily. CMGC Ser/Thr protein kinase family. CDC2/CDKX subfamily.</text>
</comment>
<dbReference type="GO" id="GO:0005524">
    <property type="term" value="F:ATP binding"/>
    <property type="evidence" value="ECO:0007669"/>
    <property type="project" value="UniProtKB-UniRule"/>
</dbReference>
<dbReference type="PROSITE" id="PS00107">
    <property type="entry name" value="PROTEIN_KINASE_ATP"/>
    <property type="match status" value="1"/>
</dbReference>
<feature type="binding site" evidence="20">
    <location>
        <begin position="16"/>
        <end position="24"/>
    </location>
    <ligand>
        <name>ATP</name>
        <dbReference type="ChEBI" id="CHEBI:30616"/>
    </ligand>
</feature>
<dbReference type="InterPro" id="IPR037770">
    <property type="entry name" value="CDK7"/>
</dbReference>
<evidence type="ECO:0000256" key="13">
    <source>
        <dbReference type="ARBA" id="ARBA00023242"/>
    </source>
</evidence>
<evidence type="ECO:0000256" key="6">
    <source>
        <dbReference type="ARBA" id="ARBA00022527"/>
    </source>
</evidence>
<dbReference type="InterPro" id="IPR050108">
    <property type="entry name" value="CDK"/>
</dbReference>
<dbReference type="EC" id="2.7.11.22" evidence="4"/>
<evidence type="ECO:0000256" key="2">
    <source>
        <dbReference type="ARBA" id="ARBA00006485"/>
    </source>
</evidence>
<evidence type="ECO:0000256" key="7">
    <source>
        <dbReference type="ARBA" id="ARBA00022553"/>
    </source>
</evidence>
<evidence type="ECO:0000256" key="8">
    <source>
        <dbReference type="ARBA" id="ARBA00022618"/>
    </source>
</evidence>
<dbReference type="GO" id="GO:0045944">
    <property type="term" value="P:positive regulation of transcription by RNA polymerase II"/>
    <property type="evidence" value="ECO:0007669"/>
    <property type="project" value="TreeGrafter"/>
</dbReference>
<reference evidence="25" key="1">
    <citation type="submission" date="2017-02" db="UniProtKB">
        <authorList>
            <consortium name="WormBaseParasite"/>
        </authorList>
    </citation>
    <scope>IDENTIFICATION</scope>
</reference>
<evidence type="ECO:0000256" key="18">
    <source>
        <dbReference type="ARBA" id="ARBA00049280"/>
    </source>
</evidence>
<evidence type="ECO:0000256" key="21">
    <source>
        <dbReference type="PROSITE-ProRule" id="PRU10141"/>
    </source>
</evidence>
<feature type="domain" description="Protein kinase" evidence="23">
    <location>
        <begin position="10"/>
        <end position="293"/>
    </location>
</feature>
<dbReference type="EC" id="2.7.11.23" evidence="3"/>
<evidence type="ECO:0000256" key="3">
    <source>
        <dbReference type="ARBA" id="ARBA00012409"/>
    </source>
</evidence>
<evidence type="ECO:0000256" key="11">
    <source>
        <dbReference type="ARBA" id="ARBA00022777"/>
    </source>
</evidence>
<evidence type="ECO:0000256" key="1">
    <source>
        <dbReference type="ARBA" id="ARBA00004123"/>
    </source>
</evidence>
<comment type="catalytic activity">
    <reaction evidence="17">
        <text>L-seryl-[protein] + ATP = O-phospho-L-seryl-[protein] + ADP + H(+)</text>
        <dbReference type="Rhea" id="RHEA:17989"/>
        <dbReference type="Rhea" id="RHEA-COMP:9863"/>
        <dbReference type="Rhea" id="RHEA-COMP:11604"/>
        <dbReference type="ChEBI" id="CHEBI:15378"/>
        <dbReference type="ChEBI" id="CHEBI:29999"/>
        <dbReference type="ChEBI" id="CHEBI:30616"/>
        <dbReference type="ChEBI" id="CHEBI:83421"/>
        <dbReference type="ChEBI" id="CHEBI:456216"/>
        <dbReference type="EC" id="2.7.11.22"/>
    </reaction>
</comment>
<comment type="subcellular location">
    <subcellularLocation>
        <location evidence="1">Nucleus</location>
    </subcellularLocation>
</comment>
<protein>
    <recommendedName>
        <fullName evidence="5">Cyclin-dependent kinase 7</fullName>
        <ecNumber evidence="4">2.7.11.22</ecNumber>
        <ecNumber evidence="3">2.7.11.23</ecNumber>
    </recommendedName>
    <alternativeName>
        <fullName evidence="15">Cell division protein kinase 7</fullName>
    </alternativeName>
</protein>
<dbReference type="PANTHER" id="PTHR24056">
    <property type="entry name" value="CELL DIVISION PROTEIN KINASE"/>
    <property type="match status" value="1"/>
</dbReference>
<evidence type="ECO:0000256" key="22">
    <source>
        <dbReference type="RuleBase" id="RU000304"/>
    </source>
</evidence>
<dbReference type="Pfam" id="PF00069">
    <property type="entry name" value="Pkinase"/>
    <property type="match status" value="1"/>
</dbReference>
<dbReference type="FunFam" id="1.10.510.10:FF:000097">
    <property type="entry name" value="Putative cyclin-dependent kinase 7"/>
    <property type="match status" value="1"/>
</dbReference>
<evidence type="ECO:0000313" key="25">
    <source>
        <dbReference type="WBParaSite" id="EEL_0000536001-mRNA-1"/>
    </source>
</evidence>
<sequence>MSKDAGKNRYEKIKHLGEGQFANVYKAKDTETNEFVAIKKIKLGSRYEAMDGVNRTALREIKLLQELHHDNIIGLLDVIGHKTNIQLVFDFMETDLEHLVKDKAIILMPEHIKNMVLQMLLGLEYLHLHWVLHRDLKPNNLLINLQGRIKIADFGLARFFGSPNRHYTHQVVTRWYRAPELLYGSRAYSIGIDMWAVGCIIAELLLRVPIFPGESDIDQLVKIYSVLGTPTSEEWPEMEELPDYICIKPMSAIPLKSVFSAAGDDLIELIHQCLRFDPKKRWNATEALRCYYFQSIPFACDDCDLPLPSTSRSTVFKRKRRDFVNYDDTPTKFRKRLELD</sequence>
<dbReference type="SUPFAM" id="SSF56112">
    <property type="entry name" value="Protein kinase-like (PK-like)"/>
    <property type="match status" value="1"/>
</dbReference>
<feature type="active site" description="Proton acceptor" evidence="19">
    <location>
        <position position="135"/>
    </location>
</feature>
<dbReference type="InterPro" id="IPR017441">
    <property type="entry name" value="Protein_kinase_ATP_BS"/>
</dbReference>
<dbReference type="GO" id="GO:0070985">
    <property type="term" value="C:transcription factor TFIIK complex"/>
    <property type="evidence" value="ECO:0007669"/>
    <property type="project" value="InterPro"/>
</dbReference>
<dbReference type="Proteomes" id="UP000050640">
    <property type="component" value="Unplaced"/>
</dbReference>
<keyword evidence="10 20" id="KW-0547">Nucleotide-binding</keyword>
<dbReference type="GO" id="GO:0008353">
    <property type="term" value="F:RNA polymerase II CTD heptapeptide repeat kinase activity"/>
    <property type="evidence" value="ECO:0007669"/>
    <property type="project" value="UniProtKB-EC"/>
</dbReference>
<keyword evidence="11" id="KW-0418">Kinase</keyword>
<dbReference type="GO" id="GO:0005737">
    <property type="term" value="C:cytoplasm"/>
    <property type="evidence" value="ECO:0007669"/>
    <property type="project" value="TreeGrafter"/>
</dbReference>
<dbReference type="PANTHER" id="PTHR24056:SF0">
    <property type="entry name" value="CYCLIN-DEPENDENT KINASE 7"/>
    <property type="match status" value="1"/>
</dbReference>
<keyword evidence="8" id="KW-0132">Cell division</keyword>
<comment type="catalytic activity">
    <reaction evidence="16">
        <text>L-threonyl-[protein] + ATP = O-phospho-L-threonyl-[protein] + ADP + H(+)</text>
        <dbReference type="Rhea" id="RHEA:46608"/>
        <dbReference type="Rhea" id="RHEA-COMP:11060"/>
        <dbReference type="Rhea" id="RHEA-COMP:11605"/>
        <dbReference type="ChEBI" id="CHEBI:15378"/>
        <dbReference type="ChEBI" id="CHEBI:30013"/>
        <dbReference type="ChEBI" id="CHEBI:30616"/>
        <dbReference type="ChEBI" id="CHEBI:61977"/>
        <dbReference type="ChEBI" id="CHEBI:456216"/>
        <dbReference type="EC" id="2.7.11.22"/>
    </reaction>
</comment>
<dbReference type="Gene3D" id="3.30.200.20">
    <property type="entry name" value="Phosphorylase Kinase, domain 1"/>
    <property type="match status" value="1"/>
</dbReference>
<evidence type="ECO:0000256" key="20">
    <source>
        <dbReference type="PIRSR" id="PIRSR637770-2"/>
    </source>
</evidence>
<dbReference type="InterPro" id="IPR011009">
    <property type="entry name" value="Kinase-like_dom_sf"/>
</dbReference>
<keyword evidence="14" id="KW-0131">Cell cycle</keyword>
<comment type="catalytic activity">
    <reaction evidence="18">
        <text>[DNA-directed RNA polymerase] + ATP = phospho-[DNA-directed RNA polymerase] + ADP + H(+)</text>
        <dbReference type="Rhea" id="RHEA:10216"/>
        <dbReference type="Rhea" id="RHEA-COMP:11321"/>
        <dbReference type="Rhea" id="RHEA-COMP:11322"/>
        <dbReference type="ChEBI" id="CHEBI:15378"/>
        <dbReference type="ChEBI" id="CHEBI:30616"/>
        <dbReference type="ChEBI" id="CHEBI:43176"/>
        <dbReference type="ChEBI" id="CHEBI:68546"/>
        <dbReference type="ChEBI" id="CHEBI:456216"/>
        <dbReference type="EC" id="2.7.11.23"/>
    </reaction>
</comment>
<evidence type="ECO:0000256" key="17">
    <source>
        <dbReference type="ARBA" id="ARBA00048367"/>
    </source>
</evidence>
<keyword evidence="9" id="KW-0808">Transferase</keyword>
<evidence type="ECO:0000256" key="14">
    <source>
        <dbReference type="ARBA" id="ARBA00023306"/>
    </source>
</evidence>
<dbReference type="InterPro" id="IPR000719">
    <property type="entry name" value="Prot_kinase_dom"/>
</dbReference>
<evidence type="ECO:0000256" key="10">
    <source>
        <dbReference type="ARBA" id="ARBA00022741"/>
    </source>
</evidence>
<dbReference type="CDD" id="cd07841">
    <property type="entry name" value="STKc_CDK7"/>
    <property type="match status" value="1"/>
</dbReference>
<evidence type="ECO:0000256" key="12">
    <source>
        <dbReference type="ARBA" id="ARBA00022840"/>
    </source>
</evidence>
<evidence type="ECO:0000256" key="16">
    <source>
        <dbReference type="ARBA" id="ARBA00047811"/>
    </source>
</evidence>
<keyword evidence="7" id="KW-0597">Phosphoprotein</keyword>
<proteinExistence type="inferred from homology"/>
<feature type="binding site" evidence="21">
    <location>
        <position position="40"/>
    </location>
    <ligand>
        <name>ATP</name>
        <dbReference type="ChEBI" id="CHEBI:30616"/>
    </ligand>
</feature>
<keyword evidence="6 22" id="KW-0723">Serine/threonine-protein kinase</keyword>
<dbReference type="AlphaFoldDB" id="A0A0R3RTQ1"/>
<evidence type="ECO:0000256" key="19">
    <source>
        <dbReference type="PIRSR" id="PIRSR637770-1"/>
    </source>
</evidence>
<dbReference type="InterPro" id="IPR008271">
    <property type="entry name" value="Ser/Thr_kinase_AS"/>
</dbReference>
<organism evidence="24 25">
    <name type="scientific">Elaeophora elaphi</name>
    <dbReference type="NCBI Taxonomy" id="1147741"/>
    <lineage>
        <taxon>Eukaryota</taxon>
        <taxon>Metazoa</taxon>
        <taxon>Ecdysozoa</taxon>
        <taxon>Nematoda</taxon>
        <taxon>Chromadorea</taxon>
        <taxon>Rhabditida</taxon>
        <taxon>Spirurina</taxon>
        <taxon>Spiruromorpha</taxon>
        <taxon>Filarioidea</taxon>
        <taxon>Onchocercidae</taxon>
        <taxon>Elaeophora</taxon>
    </lineage>
</organism>
<dbReference type="PROSITE" id="PS00108">
    <property type="entry name" value="PROTEIN_KINASE_ST"/>
    <property type="match status" value="1"/>
</dbReference>
<dbReference type="SMART" id="SM00220">
    <property type="entry name" value="S_TKc"/>
    <property type="match status" value="1"/>
</dbReference>
<dbReference type="PROSITE" id="PS50011">
    <property type="entry name" value="PROTEIN_KINASE_DOM"/>
    <property type="match status" value="1"/>
</dbReference>
<dbReference type="PIRSF" id="PIRSF000654">
    <property type="entry name" value="Integrin-linked_kinase"/>
    <property type="match status" value="1"/>
</dbReference>
<dbReference type="FunFam" id="3.30.200.20:FF:000190">
    <property type="entry name" value="Putative cyclin-dependent kinase 7"/>
    <property type="match status" value="1"/>
</dbReference>
<evidence type="ECO:0000256" key="4">
    <source>
        <dbReference type="ARBA" id="ARBA00012425"/>
    </source>
</evidence>
<accession>A0A0R3RTQ1</accession>
<keyword evidence="13" id="KW-0539">Nucleus</keyword>
<evidence type="ECO:0000313" key="24">
    <source>
        <dbReference type="Proteomes" id="UP000050640"/>
    </source>
</evidence>
<evidence type="ECO:0000256" key="5">
    <source>
        <dbReference type="ARBA" id="ARBA00013901"/>
    </source>
</evidence>
<dbReference type="WBParaSite" id="EEL_0000536001-mRNA-1">
    <property type="protein sequence ID" value="EEL_0000536001-mRNA-1"/>
    <property type="gene ID" value="EEL_0000536001"/>
</dbReference>
<name>A0A0R3RTQ1_9BILA</name>
<dbReference type="Gene3D" id="1.10.510.10">
    <property type="entry name" value="Transferase(Phosphotransferase) domain 1"/>
    <property type="match status" value="1"/>
</dbReference>
<evidence type="ECO:0000259" key="23">
    <source>
        <dbReference type="PROSITE" id="PS50011"/>
    </source>
</evidence>
<evidence type="ECO:0000256" key="9">
    <source>
        <dbReference type="ARBA" id="ARBA00022679"/>
    </source>
</evidence>
<keyword evidence="12 20" id="KW-0067">ATP-binding</keyword>
<dbReference type="GO" id="GO:0004693">
    <property type="term" value="F:cyclin-dependent protein serine/threonine kinase activity"/>
    <property type="evidence" value="ECO:0007669"/>
    <property type="project" value="UniProtKB-EC"/>
</dbReference>
<evidence type="ECO:0000256" key="15">
    <source>
        <dbReference type="ARBA" id="ARBA00029738"/>
    </source>
</evidence>